<accession>A0A8B6EV33</accession>
<evidence type="ECO:0000313" key="2">
    <source>
        <dbReference type="EMBL" id="VDI40438.1"/>
    </source>
</evidence>
<feature type="chain" id="PRO_5032637052" description="DUF19 domain-containing protein" evidence="1">
    <location>
        <begin position="20"/>
        <end position="181"/>
    </location>
</feature>
<dbReference type="AlphaFoldDB" id="A0A8B6EV33"/>
<comment type="caution">
    <text evidence="2">The sequence shown here is derived from an EMBL/GenBank/DDBJ whole genome shotgun (WGS) entry which is preliminary data.</text>
</comment>
<organism evidence="2 3">
    <name type="scientific">Mytilus galloprovincialis</name>
    <name type="common">Mediterranean mussel</name>
    <dbReference type="NCBI Taxonomy" id="29158"/>
    <lineage>
        <taxon>Eukaryota</taxon>
        <taxon>Metazoa</taxon>
        <taxon>Spiralia</taxon>
        <taxon>Lophotrochozoa</taxon>
        <taxon>Mollusca</taxon>
        <taxon>Bivalvia</taxon>
        <taxon>Autobranchia</taxon>
        <taxon>Pteriomorphia</taxon>
        <taxon>Mytilida</taxon>
        <taxon>Mytiloidea</taxon>
        <taxon>Mytilidae</taxon>
        <taxon>Mytilinae</taxon>
        <taxon>Mytilus</taxon>
    </lineage>
</organism>
<dbReference type="Proteomes" id="UP000596742">
    <property type="component" value="Unassembled WGS sequence"/>
</dbReference>
<evidence type="ECO:0008006" key="4">
    <source>
        <dbReference type="Google" id="ProtNLM"/>
    </source>
</evidence>
<evidence type="ECO:0000313" key="3">
    <source>
        <dbReference type="Proteomes" id="UP000596742"/>
    </source>
</evidence>
<proteinExistence type="predicted"/>
<dbReference type="OrthoDB" id="6168291at2759"/>
<reference evidence="2" key="1">
    <citation type="submission" date="2018-11" db="EMBL/GenBank/DDBJ databases">
        <authorList>
            <person name="Alioto T."/>
            <person name="Alioto T."/>
        </authorList>
    </citation>
    <scope>NUCLEOTIDE SEQUENCE</scope>
</reference>
<feature type="signal peptide" evidence="1">
    <location>
        <begin position="1"/>
        <end position="19"/>
    </location>
</feature>
<gene>
    <name evidence="2" type="ORF">MGAL_10B081069</name>
</gene>
<keyword evidence="3" id="KW-1185">Reference proteome</keyword>
<dbReference type="EMBL" id="UYJE01005795">
    <property type="protein sequence ID" value="VDI40438.1"/>
    <property type="molecule type" value="Genomic_DNA"/>
</dbReference>
<keyword evidence="1" id="KW-0732">Signal</keyword>
<sequence>MKTMLVLMIYIVTFAYVSGTSYDVPIECRPVFGCSSRFLSVQNFFFDGDALKNISAETVEDICGHFVSKALCKEANTCKEMTFATDMMKEMTRAVCVEYKNDFLDLIPCYNDFRSSFVTCVQNSFVGYDKNTCVFVDRLKNCASMFHHCNKEQQASAVETMLEEYDKTICNHHKFNIGAPF</sequence>
<evidence type="ECO:0000256" key="1">
    <source>
        <dbReference type="SAM" id="SignalP"/>
    </source>
</evidence>
<protein>
    <recommendedName>
        <fullName evidence="4">DUF19 domain-containing protein</fullName>
    </recommendedName>
</protein>
<name>A0A8B6EV33_MYTGA</name>